<evidence type="ECO:0000313" key="4">
    <source>
        <dbReference type="EMBL" id="CAD9098354.1"/>
    </source>
</evidence>
<keyword evidence="2" id="KW-0813">Transport</keyword>
<organism evidence="4">
    <name type="scientific">Neobodo designis</name>
    <name type="common">Flagellated protozoan</name>
    <name type="synonym">Bodo designis</name>
    <dbReference type="NCBI Taxonomy" id="312471"/>
    <lineage>
        <taxon>Eukaryota</taxon>
        <taxon>Discoba</taxon>
        <taxon>Euglenozoa</taxon>
        <taxon>Kinetoplastea</taxon>
        <taxon>Metakinetoplastina</taxon>
        <taxon>Neobodonida</taxon>
        <taxon>Neobodo</taxon>
    </lineage>
</organism>
<sequence>MLHLNVFPVVLDLVKNAPHSIRREAVWCVSNAACDATDVDVQGMLAAGVIPALGAVLAYNDAKVLSVALEAVDNLLGKAPEDAKAAIEAHGMMDQLERLQDHQSSDVSNRAQQMLEEHYYVEEDGEPGAERFDAAELGTFKFE</sequence>
<reference evidence="4" key="1">
    <citation type="submission" date="2021-01" db="EMBL/GenBank/DDBJ databases">
        <authorList>
            <person name="Corre E."/>
            <person name="Pelletier E."/>
            <person name="Niang G."/>
            <person name="Scheremetjew M."/>
            <person name="Finn R."/>
            <person name="Kale V."/>
            <person name="Holt S."/>
            <person name="Cochrane G."/>
            <person name="Meng A."/>
            <person name="Brown T."/>
            <person name="Cohen L."/>
        </authorList>
    </citation>
    <scope>NUCLEOTIDE SEQUENCE</scope>
    <source>
        <strain evidence="4">CCAP 1951/1</strain>
    </source>
</reference>
<keyword evidence="3" id="KW-0653">Protein transport</keyword>
<evidence type="ECO:0000256" key="1">
    <source>
        <dbReference type="ARBA" id="ARBA00010394"/>
    </source>
</evidence>
<dbReference type="Gene3D" id="1.25.10.10">
    <property type="entry name" value="Leucine-rich Repeat Variant"/>
    <property type="match status" value="1"/>
</dbReference>
<dbReference type="PANTHER" id="PTHR23316">
    <property type="entry name" value="IMPORTIN ALPHA"/>
    <property type="match status" value="1"/>
</dbReference>
<dbReference type="SUPFAM" id="SSF48371">
    <property type="entry name" value="ARM repeat"/>
    <property type="match status" value="1"/>
</dbReference>
<accession>A0A7S1PS48</accession>
<evidence type="ECO:0000256" key="3">
    <source>
        <dbReference type="ARBA" id="ARBA00022927"/>
    </source>
</evidence>
<proteinExistence type="inferred from homology"/>
<protein>
    <submittedName>
        <fullName evidence="4">Uncharacterized protein</fullName>
    </submittedName>
</protein>
<evidence type="ECO:0000256" key="2">
    <source>
        <dbReference type="ARBA" id="ARBA00022448"/>
    </source>
</evidence>
<comment type="similarity">
    <text evidence="1">Belongs to the importin alpha family.</text>
</comment>
<dbReference type="GO" id="GO:0015031">
    <property type="term" value="P:protein transport"/>
    <property type="evidence" value="ECO:0007669"/>
    <property type="project" value="UniProtKB-KW"/>
</dbReference>
<dbReference type="EMBL" id="HBGF01008679">
    <property type="protein sequence ID" value="CAD9098354.1"/>
    <property type="molecule type" value="Transcribed_RNA"/>
</dbReference>
<dbReference type="InterPro" id="IPR011989">
    <property type="entry name" value="ARM-like"/>
</dbReference>
<name>A0A7S1PS48_NEODS</name>
<dbReference type="InterPro" id="IPR016024">
    <property type="entry name" value="ARM-type_fold"/>
</dbReference>
<dbReference type="AlphaFoldDB" id="A0A7S1PS48"/>
<gene>
    <name evidence="4" type="ORF">NDES1114_LOCUS5819</name>
</gene>